<dbReference type="PANTHER" id="PTHR46191:SF2">
    <property type="entry name" value="HALOACID DEHALOGENASE-LIKE HYDROLASE DOMAIN-CONTAINING PROTEIN 3"/>
    <property type="match status" value="1"/>
</dbReference>
<dbReference type="Pfam" id="PF00702">
    <property type="entry name" value="Hydrolase"/>
    <property type="match status" value="1"/>
</dbReference>
<organism evidence="1 2">
    <name type="scientific">Steinernema glaseri</name>
    <dbReference type="NCBI Taxonomy" id="37863"/>
    <lineage>
        <taxon>Eukaryota</taxon>
        <taxon>Metazoa</taxon>
        <taxon>Ecdysozoa</taxon>
        <taxon>Nematoda</taxon>
        <taxon>Chromadorea</taxon>
        <taxon>Rhabditida</taxon>
        <taxon>Tylenchina</taxon>
        <taxon>Panagrolaimomorpha</taxon>
        <taxon>Strongyloidoidea</taxon>
        <taxon>Steinernematidae</taxon>
        <taxon>Steinernema</taxon>
    </lineage>
</organism>
<dbReference type="WBParaSite" id="L893_g18444.t1">
    <property type="protein sequence ID" value="L893_g18444.t1"/>
    <property type="gene ID" value="L893_g18444"/>
</dbReference>
<sequence>MPNLPIDKRMLKGVRVVSLDAMDTVIALREAPGAVYARIASECGLEANPSEVDARFPKVFRELERRKPCYDFAGEGARSWWDQAVAETLGFAASSRDPRLQSAQRRLFDFYASAEPWRLVDDHVVEHLGGLRARGLGVVFASNFDFRLRRILQELRIPAEELFLSGEIGLQKPDPRFFEHVLHVLRLGPDALLHVGDHPQKDVDAPQQLGIRALLLHSPSFRSLGDLLSDDPK</sequence>
<evidence type="ECO:0000313" key="1">
    <source>
        <dbReference type="Proteomes" id="UP000095287"/>
    </source>
</evidence>
<dbReference type="InterPro" id="IPR044924">
    <property type="entry name" value="HAD-SF_hydro_IA_REG-2-like_cap"/>
</dbReference>
<dbReference type="InterPro" id="IPR023214">
    <property type="entry name" value="HAD_sf"/>
</dbReference>
<accession>A0A1I7YPP5</accession>
<reference evidence="2" key="1">
    <citation type="submission" date="2016-11" db="UniProtKB">
        <authorList>
            <consortium name="WormBaseParasite"/>
        </authorList>
    </citation>
    <scope>IDENTIFICATION</scope>
</reference>
<dbReference type="NCBIfam" id="TIGR01549">
    <property type="entry name" value="HAD-SF-IA-v1"/>
    <property type="match status" value="1"/>
</dbReference>
<dbReference type="InterPro" id="IPR006439">
    <property type="entry name" value="HAD-SF_hydro_IA"/>
</dbReference>
<dbReference type="InterPro" id="IPR051828">
    <property type="entry name" value="HAD-like_hydrolase_domain"/>
</dbReference>
<evidence type="ECO:0000313" key="2">
    <source>
        <dbReference type="WBParaSite" id="L893_g18444.t1"/>
    </source>
</evidence>
<dbReference type="PANTHER" id="PTHR46191">
    <property type="match status" value="1"/>
</dbReference>
<dbReference type="AlphaFoldDB" id="A0A1I7YPP5"/>
<dbReference type="InterPro" id="IPR036412">
    <property type="entry name" value="HAD-like_sf"/>
</dbReference>
<dbReference type="Proteomes" id="UP000095287">
    <property type="component" value="Unplaced"/>
</dbReference>
<keyword evidence="1" id="KW-1185">Reference proteome</keyword>
<protein>
    <submittedName>
        <fullName evidence="2">HAD family hydrolase</fullName>
    </submittedName>
</protein>
<name>A0A1I7YPP5_9BILA</name>
<proteinExistence type="predicted"/>
<dbReference type="Gene3D" id="3.40.50.1000">
    <property type="entry name" value="HAD superfamily/HAD-like"/>
    <property type="match status" value="1"/>
</dbReference>
<dbReference type="SUPFAM" id="SSF56784">
    <property type="entry name" value="HAD-like"/>
    <property type="match status" value="1"/>
</dbReference>
<dbReference type="GO" id="GO:0005634">
    <property type="term" value="C:nucleus"/>
    <property type="evidence" value="ECO:0007669"/>
    <property type="project" value="TreeGrafter"/>
</dbReference>
<dbReference type="Gene3D" id="1.10.150.720">
    <property type="entry name" value="Haloacid dehalogenase-like hydrolase"/>
    <property type="match status" value="1"/>
</dbReference>